<dbReference type="RefSeq" id="WP_120471426.1">
    <property type="nucleotide sequence ID" value="NZ_RAYQ01000019.1"/>
</dbReference>
<evidence type="ECO:0000313" key="3">
    <source>
        <dbReference type="Proteomes" id="UP000280696"/>
    </source>
</evidence>
<evidence type="ECO:0000259" key="1">
    <source>
        <dbReference type="Pfam" id="PF03235"/>
    </source>
</evidence>
<sequence>MDENIKENIEKMLNAGKENGSINTTTITQLLNDLGEYSDERYNKIIELVEENHINLVVDSTDQKSIVLDSSKISIVPKTLSVEAIVKKLKYKEIDLDTEFQRKRSLWTEIVKSQLIESLMIQLPIPPMYFDARDTNKWKIIDGLQRLCTLNEFLLEHKWRLTNLEYLVDYNNCSMDDLPRIYQRRIEEGQLAFYLILPETPEGVKYSLFKRINTPGLKLEPQEIRHALFQGKATELLKELAETELFRKATGNDVQSSRMQDREMVLRYLALHYLGANEYKNCSIDEYLNKAMVFLNEQDNNFIKQCKELYFESLNCIYQIFGKYAFRRISKLRQQDLKPINTALFEGWLNGVSNLSSEERELLLQKKDDVKNLYIEELDKKSSFYSDIGSGKYRSFIRRNETIQKIIEEVLNENRQITIN</sequence>
<dbReference type="PANTHER" id="PTHR39639:SF1">
    <property type="entry name" value="DUF262 DOMAIN-CONTAINING PROTEIN"/>
    <property type="match status" value="1"/>
</dbReference>
<comment type="caution">
    <text evidence="2">The sequence shown here is derived from an EMBL/GenBank/DDBJ whole genome shotgun (WGS) entry which is preliminary data.</text>
</comment>
<reference evidence="2 3" key="1">
    <citation type="submission" date="2018-09" db="EMBL/GenBank/DDBJ databases">
        <title>Murine metabolic-syndrome-specific gut microbial biobank.</title>
        <authorList>
            <person name="Liu C."/>
        </authorList>
    </citation>
    <scope>NUCLEOTIDE SEQUENCE [LARGE SCALE GENOMIC DNA]</scope>
    <source>
        <strain evidence="2 3">0.1xD8-82</strain>
    </source>
</reference>
<dbReference type="AlphaFoldDB" id="A0A3A9AEF5"/>
<organism evidence="2 3">
    <name type="scientific">Parablautia intestinalis</name>
    <dbReference type="NCBI Taxonomy" id="2320100"/>
    <lineage>
        <taxon>Bacteria</taxon>
        <taxon>Bacillati</taxon>
        <taxon>Bacillota</taxon>
        <taxon>Clostridia</taxon>
        <taxon>Lachnospirales</taxon>
        <taxon>Lachnospiraceae</taxon>
        <taxon>Parablautia</taxon>
    </lineage>
</organism>
<feature type="domain" description="GmrSD restriction endonucleases N-terminal" evidence="1">
    <location>
        <begin position="96"/>
        <end position="229"/>
    </location>
</feature>
<dbReference type="EMBL" id="RAYQ01000019">
    <property type="protein sequence ID" value="RKI89777.1"/>
    <property type="molecule type" value="Genomic_DNA"/>
</dbReference>
<evidence type="ECO:0000313" key="2">
    <source>
        <dbReference type="EMBL" id="RKI89777.1"/>
    </source>
</evidence>
<name>A0A3A9AEF5_9FIRM</name>
<keyword evidence="3" id="KW-1185">Reference proteome</keyword>
<dbReference type="PANTHER" id="PTHR39639">
    <property type="entry name" value="CHROMOSOME 16, WHOLE GENOME SHOTGUN SEQUENCE"/>
    <property type="match status" value="1"/>
</dbReference>
<protein>
    <submittedName>
        <fullName evidence="2">DUF262 domain-containing protein</fullName>
    </submittedName>
</protein>
<dbReference type="Pfam" id="PF03235">
    <property type="entry name" value="GmrSD_N"/>
    <property type="match status" value="1"/>
</dbReference>
<dbReference type="Proteomes" id="UP000280696">
    <property type="component" value="Unassembled WGS sequence"/>
</dbReference>
<dbReference type="OrthoDB" id="9770340at2"/>
<dbReference type="InterPro" id="IPR004919">
    <property type="entry name" value="GmrSD_N"/>
</dbReference>
<accession>A0A3A9AEF5</accession>
<gene>
    <name evidence="2" type="ORF">D7V94_16465</name>
</gene>
<proteinExistence type="predicted"/>